<evidence type="ECO:0008006" key="3">
    <source>
        <dbReference type="Google" id="ProtNLM"/>
    </source>
</evidence>
<reference evidence="1" key="1">
    <citation type="submission" date="2020-07" db="EMBL/GenBank/DDBJ databases">
        <title>Multicomponent nature underlies the extraordinary mechanical properties of spider dragline silk.</title>
        <authorList>
            <person name="Kono N."/>
            <person name="Nakamura H."/>
            <person name="Mori M."/>
            <person name="Yoshida Y."/>
            <person name="Ohtoshi R."/>
            <person name="Malay A.D."/>
            <person name="Moran D.A.P."/>
            <person name="Tomita M."/>
            <person name="Numata K."/>
            <person name="Arakawa K."/>
        </authorList>
    </citation>
    <scope>NUCLEOTIDE SEQUENCE</scope>
</reference>
<organism evidence="1 2">
    <name type="scientific">Trichonephila clavata</name>
    <name type="common">Joro spider</name>
    <name type="synonym">Nephila clavata</name>
    <dbReference type="NCBI Taxonomy" id="2740835"/>
    <lineage>
        <taxon>Eukaryota</taxon>
        <taxon>Metazoa</taxon>
        <taxon>Ecdysozoa</taxon>
        <taxon>Arthropoda</taxon>
        <taxon>Chelicerata</taxon>
        <taxon>Arachnida</taxon>
        <taxon>Araneae</taxon>
        <taxon>Araneomorphae</taxon>
        <taxon>Entelegynae</taxon>
        <taxon>Araneoidea</taxon>
        <taxon>Nephilidae</taxon>
        <taxon>Trichonephila</taxon>
    </lineage>
</organism>
<evidence type="ECO:0000313" key="2">
    <source>
        <dbReference type="Proteomes" id="UP000887116"/>
    </source>
</evidence>
<evidence type="ECO:0000313" key="1">
    <source>
        <dbReference type="EMBL" id="GFQ91857.1"/>
    </source>
</evidence>
<keyword evidence="2" id="KW-1185">Reference proteome</keyword>
<comment type="caution">
    <text evidence="1">The sequence shown here is derived from an EMBL/GenBank/DDBJ whole genome shotgun (WGS) entry which is preliminary data.</text>
</comment>
<dbReference type="Pfam" id="PF05458">
    <property type="entry name" value="Siva"/>
    <property type="match status" value="1"/>
</dbReference>
<dbReference type="EMBL" id="BMAO01004032">
    <property type="protein sequence ID" value="GFQ91857.1"/>
    <property type="molecule type" value="Genomic_DNA"/>
</dbReference>
<protein>
    <recommendedName>
        <fullName evidence="3">Apoptosis regulatory protein Siva</fullName>
    </recommendedName>
</protein>
<dbReference type="GO" id="GO:0005175">
    <property type="term" value="F:CD27 receptor binding"/>
    <property type="evidence" value="ECO:0007669"/>
    <property type="project" value="TreeGrafter"/>
</dbReference>
<sequence length="136" mass="15638">MPKRKSPFDELPILSKMHIGVKEMNMYSVNSHENMKKVYEKTNSLLFNGSAIFNGKTENVWKDSSKKSVPFMKKEKMTETNLCCLSKRNAKCTFCEKMLCSNCCRTCFSCNMDFCQLCSVLQYSTQEETAKCLSCL</sequence>
<accession>A0A8X6FZ70</accession>
<dbReference type="OrthoDB" id="60860at2759"/>
<dbReference type="AlphaFoldDB" id="A0A8X6FZ70"/>
<proteinExistence type="predicted"/>
<gene>
    <name evidence="1" type="primary">AVEN_43848_1</name>
    <name evidence="1" type="ORF">TNCT_77101</name>
</gene>
<dbReference type="PANTHER" id="PTHR14365">
    <property type="entry name" value="APOPTOSIS REGULATORY PROTEIN SIVA"/>
    <property type="match status" value="1"/>
</dbReference>
<dbReference type="Proteomes" id="UP000887116">
    <property type="component" value="Unassembled WGS sequence"/>
</dbReference>
<name>A0A8X6FZ70_TRICU</name>
<dbReference type="PANTHER" id="PTHR14365:SF1">
    <property type="entry name" value="APOPTOSIS REGULATORY PROTEIN SIVA"/>
    <property type="match status" value="1"/>
</dbReference>
<dbReference type="InterPro" id="IPR022773">
    <property type="entry name" value="Siva"/>
</dbReference>
<dbReference type="GO" id="GO:0097191">
    <property type="term" value="P:extrinsic apoptotic signaling pathway"/>
    <property type="evidence" value="ECO:0007669"/>
    <property type="project" value="TreeGrafter"/>
</dbReference>